<dbReference type="SUPFAM" id="SSF57414">
    <property type="entry name" value="Hairpin loop containing domain-like"/>
    <property type="match status" value="1"/>
</dbReference>
<sequence length="350" mass="40111">MIYRVFYSGTYILLLAAFLGLTYASNVTNYRFQIQRNTRVSHGATIVSATTPDDVTLLVCAAQCGPDSQCNMFEYSERRLSCTLYSDRIFDSTFERSPSNDSHLGFRINFENITDGEWTLVFLAQQKINYSVYDAWSNTGLSHDNPFSLGFDFDCVRLAYEPGKCNQHFRSHLLDEWYNIHVGKVRYSLRKGGTEVAFIEFDGLGSGPDDWFDQTRLLNSTWGTSLMSMDYMGVQGYFSPPHTARRFNAYGSMHLNCTDQWLYATVVDQSSDSCSGEWGFPAGFDFPIFLFSPYSGPAGPFVPNYYGTYPQFGLEFRGKVWCLWLFKGCERERDGLTFFTMSRFSCETRY</sequence>
<dbReference type="OrthoDB" id="6149273at2759"/>
<protein>
    <recommendedName>
        <fullName evidence="1">Apple domain-containing protein</fullName>
    </recommendedName>
</protein>
<evidence type="ECO:0000259" key="1">
    <source>
        <dbReference type="Pfam" id="PF00024"/>
    </source>
</evidence>
<dbReference type="InterPro" id="IPR003609">
    <property type="entry name" value="Pan_app"/>
</dbReference>
<evidence type="ECO:0000313" key="2">
    <source>
        <dbReference type="EMBL" id="RUS80618.1"/>
    </source>
</evidence>
<dbReference type="AlphaFoldDB" id="A0A433TGA1"/>
<gene>
    <name evidence="2" type="ORF">EGW08_011628</name>
</gene>
<keyword evidence="3" id="KW-1185">Reference proteome</keyword>
<name>A0A433TGA1_ELYCH</name>
<organism evidence="2 3">
    <name type="scientific">Elysia chlorotica</name>
    <name type="common">Eastern emerald elysia</name>
    <name type="synonym">Sea slug</name>
    <dbReference type="NCBI Taxonomy" id="188477"/>
    <lineage>
        <taxon>Eukaryota</taxon>
        <taxon>Metazoa</taxon>
        <taxon>Spiralia</taxon>
        <taxon>Lophotrochozoa</taxon>
        <taxon>Mollusca</taxon>
        <taxon>Gastropoda</taxon>
        <taxon>Heterobranchia</taxon>
        <taxon>Euthyneura</taxon>
        <taxon>Panpulmonata</taxon>
        <taxon>Sacoglossa</taxon>
        <taxon>Placobranchoidea</taxon>
        <taxon>Plakobranchidae</taxon>
        <taxon>Elysia</taxon>
    </lineage>
</organism>
<accession>A0A433TGA1</accession>
<comment type="caution">
    <text evidence="2">The sequence shown here is derived from an EMBL/GenBank/DDBJ whole genome shotgun (WGS) entry which is preliminary data.</text>
</comment>
<feature type="domain" description="Apple" evidence="1">
    <location>
        <begin position="48"/>
        <end position="99"/>
    </location>
</feature>
<dbReference type="EMBL" id="RQTK01000382">
    <property type="protein sequence ID" value="RUS80618.1"/>
    <property type="molecule type" value="Genomic_DNA"/>
</dbReference>
<dbReference type="Proteomes" id="UP000271974">
    <property type="component" value="Unassembled WGS sequence"/>
</dbReference>
<dbReference type="Pfam" id="PF00024">
    <property type="entry name" value="PAN_1"/>
    <property type="match status" value="1"/>
</dbReference>
<reference evidence="2 3" key="1">
    <citation type="submission" date="2019-01" db="EMBL/GenBank/DDBJ databases">
        <title>A draft genome assembly of the solar-powered sea slug Elysia chlorotica.</title>
        <authorList>
            <person name="Cai H."/>
            <person name="Li Q."/>
            <person name="Fang X."/>
            <person name="Li J."/>
            <person name="Curtis N.E."/>
            <person name="Altenburger A."/>
            <person name="Shibata T."/>
            <person name="Feng M."/>
            <person name="Maeda T."/>
            <person name="Schwartz J.A."/>
            <person name="Shigenobu S."/>
            <person name="Lundholm N."/>
            <person name="Nishiyama T."/>
            <person name="Yang H."/>
            <person name="Hasebe M."/>
            <person name="Li S."/>
            <person name="Pierce S.K."/>
            <person name="Wang J."/>
        </authorList>
    </citation>
    <scope>NUCLEOTIDE SEQUENCE [LARGE SCALE GENOMIC DNA]</scope>
    <source>
        <strain evidence="2">EC2010</strain>
        <tissue evidence="2">Whole organism of an adult</tissue>
    </source>
</reference>
<proteinExistence type="predicted"/>
<evidence type="ECO:0000313" key="3">
    <source>
        <dbReference type="Proteomes" id="UP000271974"/>
    </source>
</evidence>